<accession>K3X585</accession>
<reference evidence="4" key="3">
    <citation type="submission" date="2015-02" db="UniProtKB">
        <authorList>
            <consortium name="EnsemblProtists"/>
        </authorList>
    </citation>
    <scope>IDENTIFICATION</scope>
    <source>
        <strain evidence="4">DAOM BR144</strain>
    </source>
</reference>
<dbReference type="STRING" id="431595.K3X585"/>
<proteinExistence type="predicted"/>
<evidence type="ECO:0000313" key="5">
    <source>
        <dbReference type="Proteomes" id="UP000019132"/>
    </source>
</evidence>
<evidence type="ECO:0000256" key="3">
    <source>
        <dbReference type="SAM" id="SignalP"/>
    </source>
</evidence>
<dbReference type="EMBL" id="GL376608">
    <property type="status" value="NOT_ANNOTATED_CDS"/>
    <property type="molecule type" value="Genomic_DNA"/>
</dbReference>
<feature type="transmembrane region" description="Helical" evidence="2">
    <location>
        <begin position="184"/>
        <end position="204"/>
    </location>
</feature>
<evidence type="ECO:0000256" key="1">
    <source>
        <dbReference type="SAM" id="MobiDB-lite"/>
    </source>
</evidence>
<protein>
    <recommendedName>
        <fullName evidence="6">RGS domain-containing protein</fullName>
    </recommendedName>
</protein>
<sequence>MVTFVITCFLMVCLPLMRFAFECFASAIGERDDMIVFGHRVARATILQLIFAVVTIVVFTLPLPVLLMSMVYKNRPTGSLRNPNITYDEDGEQVAFDDKVYARLIATDPAQLNCPFRSLYAGFTSNWSLYKVYQLFFKVALIIPTVMASGTVCGIVTCSIYLLIATVPIVRAPFSDPLNNFMDRSGKIGALATCIGGLIVANIASSTSTKVVVTVVIVVNMVSLVTMIGILLFSLKPLRRVIKNWLGTLTFSDTVRDIRDGPSAKIIPAWDLDREIKHRVWQAFWKTMLLSFKNDQLIQRLHELEQAAGASGMQNIKRHWEGLQSEYVAQLRIATRTMLEGVDVFWNNPNTAHLNSQVCFGKMYVRPYPFHCVMVYDESERTAVIDDDKVSDFLFLNFSPAIVEKRLMRQKLRALSGRGVPIQFSFARKEVVRLEGIMITDSQGRSRRYNKGGNLELIFHYNKGVINVTNNSEDHAMADGFNVRMTYSDGLANVEIQNDPVSYRYTGRVAVMKHEHIGLTKEMHVSTQLKQILAQSEAQWVPGLEALYGEHAVYRQTLAQKHTQLSDVLAELFWYFVYSNPNVSRLELEDYLSTRERNPLMCELPRTHASALSFLYKRMEFVQSHRAAAFWFLFWDDVFARNGEMECLKPFRADFDPFEPTSICYRVMKREDLERWLEQRNLRPKWWCSVRSVLMGGRTLFHDKVLALLYDKLDNLISSVSEDAAPTEKLQKLQKGVNPVRRDTSKPLAPNDKVTPWAECHNVVANEK</sequence>
<name>K3X585_GLOUD</name>
<keyword evidence="2" id="KW-0812">Transmembrane</keyword>
<dbReference type="AlphaFoldDB" id="K3X585"/>
<feature type="transmembrane region" description="Helical" evidence="2">
    <location>
        <begin position="211"/>
        <end position="235"/>
    </location>
</feature>
<reference evidence="5" key="1">
    <citation type="journal article" date="2010" name="Genome Biol.">
        <title>Genome sequence of the necrotrophic plant pathogen Pythium ultimum reveals original pathogenicity mechanisms and effector repertoire.</title>
        <authorList>
            <person name="Levesque C.A."/>
            <person name="Brouwer H."/>
            <person name="Cano L."/>
            <person name="Hamilton J.P."/>
            <person name="Holt C."/>
            <person name="Huitema E."/>
            <person name="Raffaele S."/>
            <person name="Robideau G.P."/>
            <person name="Thines M."/>
            <person name="Win J."/>
            <person name="Zerillo M.M."/>
            <person name="Beakes G.W."/>
            <person name="Boore J.L."/>
            <person name="Busam D."/>
            <person name="Dumas B."/>
            <person name="Ferriera S."/>
            <person name="Fuerstenberg S.I."/>
            <person name="Gachon C.M."/>
            <person name="Gaulin E."/>
            <person name="Govers F."/>
            <person name="Grenville-Briggs L."/>
            <person name="Horner N."/>
            <person name="Hostetler J."/>
            <person name="Jiang R.H."/>
            <person name="Johnson J."/>
            <person name="Krajaejun T."/>
            <person name="Lin H."/>
            <person name="Meijer H.J."/>
            <person name="Moore B."/>
            <person name="Morris P."/>
            <person name="Phuntmart V."/>
            <person name="Puiu D."/>
            <person name="Shetty J."/>
            <person name="Stajich J.E."/>
            <person name="Tripathy S."/>
            <person name="Wawra S."/>
            <person name="van West P."/>
            <person name="Whitty B.R."/>
            <person name="Coutinho P.M."/>
            <person name="Henrissat B."/>
            <person name="Martin F."/>
            <person name="Thomas P.D."/>
            <person name="Tyler B.M."/>
            <person name="De Vries R.P."/>
            <person name="Kamoun S."/>
            <person name="Yandell M."/>
            <person name="Tisserat N."/>
            <person name="Buell C.R."/>
        </authorList>
    </citation>
    <scope>NUCLEOTIDE SEQUENCE</scope>
    <source>
        <strain evidence="5">DAOM:BR144</strain>
    </source>
</reference>
<feature type="transmembrane region" description="Helical" evidence="2">
    <location>
        <begin position="49"/>
        <end position="72"/>
    </location>
</feature>
<keyword evidence="2" id="KW-0472">Membrane</keyword>
<keyword evidence="5" id="KW-1185">Reference proteome</keyword>
<dbReference type="OMA" id="NSEDHAM"/>
<reference evidence="5" key="2">
    <citation type="submission" date="2010-04" db="EMBL/GenBank/DDBJ databases">
        <authorList>
            <person name="Buell R."/>
            <person name="Hamilton J."/>
            <person name="Hostetler J."/>
        </authorList>
    </citation>
    <scope>NUCLEOTIDE SEQUENCE [LARGE SCALE GENOMIC DNA]</scope>
    <source>
        <strain evidence="5">DAOM:BR144</strain>
    </source>
</reference>
<feature type="region of interest" description="Disordered" evidence="1">
    <location>
        <begin position="731"/>
        <end position="752"/>
    </location>
</feature>
<dbReference type="EnsemblProtists" id="PYU1_T012384">
    <property type="protein sequence ID" value="PYU1_T012384"/>
    <property type="gene ID" value="PYU1_G012358"/>
</dbReference>
<keyword evidence="2" id="KW-1133">Transmembrane helix</keyword>
<evidence type="ECO:0000256" key="2">
    <source>
        <dbReference type="SAM" id="Phobius"/>
    </source>
</evidence>
<dbReference type="HOGENOM" id="CLU_363902_0_0_1"/>
<dbReference type="VEuPathDB" id="FungiDB:PYU1_G012358"/>
<organism evidence="4 5">
    <name type="scientific">Globisporangium ultimum (strain ATCC 200006 / CBS 805.95 / DAOM BR144)</name>
    <name type="common">Pythium ultimum</name>
    <dbReference type="NCBI Taxonomy" id="431595"/>
    <lineage>
        <taxon>Eukaryota</taxon>
        <taxon>Sar</taxon>
        <taxon>Stramenopiles</taxon>
        <taxon>Oomycota</taxon>
        <taxon>Peronosporomycetes</taxon>
        <taxon>Pythiales</taxon>
        <taxon>Pythiaceae</taxon>
        <taxon>Globisporangium</taxon>
    </lineage>
</organism>
<keyword evidence="3" id="KW-0732">Signal</keyword>
<feature type="transmembrane region" description="Helical" evidence="2">
    <location>
        <begin position="135"/>
        <end position="164"/>
    </location>
</feature>
<dbReference type="eggNOG" id="ENOG502QVFY">
    <property type="taxonomic scope" value="Eukaryota"/>
</dbReference>
<evidence type="ECO:0008006" key="6">
    <source>
        <dbReference type="Google" id="ProtNLM"/>
    </source>
</evidence>
<evidence type="ECO:0000313" key="4">
    <source>
        <dbReference type="EnsemblProtists" id="PYU1_T012384"/>
    </source>
</evidence>
<dbReference type="InParanoid" id="K3X585"/>
<feature type="chain" id="PRO_5003872864" description="RGS domain-containing protein" evidence="3">
    <location>
        <begin position="21"/>
        <end position="768"/>
    </location>
</feature>
<feature type="signal peptide" evidence="3">
    <location>
        <begin position="1"/>
        <end position="20"/>
    </location>
</feature>
<dbReference type="Proteomes" id="UP000019132">
    <property type="component" value="Unassembled WGS sequence"/>
</dbReference>